<keyword evidence="5" id="KW-1185">Reference proteome</keyword>
<feature type="transmembrane region" description="Helical" evidence="2">
    <location>
        <begin position="415"/>
        <end position="435"/>
    </location>
</feature>
<accession>A0A2S0MJ72</accession>
<dbReference type="EMBL" id="CP027666">
    <property type="protein sequence ID" value="AVO35867.1"/>
    <property type="molecule type" value="Genomic_DNA"/>
</dbReference>
<feature type="region of interest" description="Disordered" evidence="1">
    <location>
        <begin position="448"/>
        <end position="478"/>
    </location>
</feature>
<feature type="transmembrane region" description="Helical" evidence="2">
    <location>
        <begin position="354"/>
        <end position="374"/>
    </location>
</feature>
<feature type="transmembrane region" description="Helical" evidence="2">
    <location>
        <begin position="267"/>
        <end position="287"/>
    </location>
</feature>
<feature type="compositionally biased region" description="Low complexity" evidence="1">
    <location>
        <begin position="452"/>
        <end position="464"/>
    </location>
</feature>
<gene>
    <name evidence="4" type="ORF">C6570_17790</name>
</gene>
<protein>
    <recommendedName>
        <fullName evidence="3">Acyltransferase 3 domain-containing protein</fullName>
    </recommendedName>
</protein>
<evidence type="ECO:0000256" key="2">
    <source>
        <dbReference type="SAM" id="Phobius"/>
    </source>
</evidence>
<evidence type="ECO:0000313" key="4">
    <source>
        <dbReference type="EMBL" id="AVO35867.1"/>
    </source>
</evidence>
<feature type="domain" description="Acyltransferase 3" evidence="3">
    <location>
        <begin position="117"/>
        <end position="434"/>
    </location>
</feature>
<reference evidence="4 5" key="1">
    <citation type="submission" date="2018-03" db="EMBL/GenBank/DDBJ databases">
        <title>Genome sequencing of Ottowia sp.</title>
        <authorList>
            <person name="Kim S.-J."/>
            <person name="Heo J."/>
            <person name="Kwon S.-W."/>
        </authorList>
    </citation>
    <scope>NUCLEOTIDE SEQUENCE [LARGE SCALE GENOMIC DNA]</scope>
    <source>
        <strain evidence="4 5">KADR8-3</strain>
    </source>
</reference>
<dbReference type="PANTHER" id="PTHR23028:SF53">
    <property type="entry name" value="ACYL_TRANSF_3 DOMAIN-CONTAINING PROTEIN"/>
    <property type="match status" value="1"/>
</dbReference>
<organism evidence="4 5">
    <name type="scientific">Ottowia oryzae</name>
    <dbReference type="NCBI Taxonomy" id="2109914"/>
    <lineage>
        <taxon>Bacteria</taxon>
        <taxon>Pseudomonadati</taxon>
        <taxon>Pseudomonadota</taxon>
        <taxon>Betaproteobacteria</taxon>
        <taxon>Burkholderiales</taxon>
        <taxon>Comamonadaceae</taxon>
        <taxon>Ottowia</taxon>
    </lineage>
</organism>
<dbReference type="KEGG" id="otk:C6570_17790"/>
<dbReference type="Pfam" id="PF01757">
    <property type="entry name" value="Acyl_transf_3"/>
    <property type="match status" value="1"/>
</dbReference>
<dbReference type="PANTHER" id="PTHR23028">
    <property type="entry name" value="ACETYLTRANSFERASE"/>
    <property type="match status" value="1"/>
</dbReference>
<dbReference type="AlphaFoldDB" id="A0A2S0MJ72"/>
<keyword evidence="2" id="KW-0812">Transmembrane</keyword>
<keyword evidence="2" id="KW-1133">Transmembrane helix</keyword>
<keyword evidence="2" id="KW-0472">Membrane</keyword>
<dbReference type="OrthoDB" id="9814807at2"/>
<dbReference type="InterPro" id="IPR050879">
    <property type="entry name" value="Acyltransferase_3"/>
</dbReference>
<dbReference type="GO" id="GO:0016747">
    <property type="term" value="F:acyltransferase activity, transferring groups other than amino-acyl groups"/>
    <property type="evidence" value="ECO:0007669"/>
    <property type="project" value="InterPro"/>
</dbReference>
<sequence>MRPGAGTSFWRGRLPRGAPRLRRRLGVIRRGLWSGHIGLACPLASAPARRDQAAYGCAAPRFSLAERGGCGVRRHWTRAAKEVFPVLTQASFSAPGKQVSTFSADPPPPPGALTYNPALDGLRGVAIVLVILSHAHAPLFEGAFYGVDLFFVLSGYLITSLLLQELGGTGRIQYWRFYRRRFYRLMPALLFFLAAYCLLAPRLWPGIEGVYSDALVSALYLADYGIAFFDQPDALLHMWSLSVEEHFYLIWPPLLALLVRRTPRGQLWRAIAALVVLGWAWRVLWVVQGQQFYEIFFRFDTRTTGLLTGALLAALVLEQPRWFQALRARLPHFMWLVLAVPLLMEQAWDDMNAMVWGMTVVELATALVLVAVLVPRGPVAEMLSARPLVTIGKLSYGIYLWHYPVVRYLRADLPWQAVVVLGFILSTALAALSYYTVERWALRRRDAPPRAKPGAEAASAAPRAGGSGGEGATPAQAAAGGAMAAPRGWWGALTGAALARAAESPAVQTGDVAPESTPLALALAPGEGAVRLPAAQPDHQPIAPPPLAAAVLAPAVAVPADAPVPIHPRAHWPVALRASAYSLVYRMSYRRGAYRFAARHGATARTAMGHALRKRRPGASPAGRAAHARAWAGGFSGG</sequence>
<feature type="transmembrane region" description="Helical" evidence="2">
    <location>
        <begin position="183"/>
        <end position="204"/>
    </location>
</feature>
<feature type="transmembrane region" description="Helical" evidence="2">
    <location>
        <begin position="143"/>
        <end position="163"/>
    </location>
</feature>
<dbReference type="GO" id="GO:0009103">
    <property type="term" value="P:lipopolysaccharide biosynthetic process"/>
    <property type="evidence" value="ECO:0007669"/>
    <property type="project" value="TreeGrafter"/>
</dbReference>
<dbReference type="InterPro" id="IPR002656">
    <property type="entry name" value="Acyl_transf_3_dom"/>
</dbReference>
<feature type="transmembrane region" description="Helical" evidence="2">
    <location>
        <begin position="386"/>
        <end position="403"/>
    </location>
</feature>
<feature type="transmembrane region" description="Helical" evidence="2">
    <location>
        <begin position="299"/>
        <end position="318"/>
    </location>
</feature>
<evidence type="ECO:0000256" key="1">
    <source>
        <dbReference type="SAM" id="MobiDB-lite"/>
    </source>
</evidence>
<evidence type="ECO:0000259" key="3">
    <source>
        <dbReference type="Pfam" id="PF01757"/>
    </source>
</evidence>
<name>A0A2S0MJ72_9BURK</name>
<dbReference type="Proteomes" id="UP000239709">
    <property type="component" value="Chromosome"/>
</dbReference>
<evidence type="ECO:0000313" key="5">
    <source>
        <dbReference type="Proteomes" id="UP000239709"/>
    </source>
</evidence>
<dbReference type="GO" id="GO:0016020">
    <property type="term" value="C:membrane"/>
    <property type="evidence" value="ECO:0007669"/>
    <property type="project" value="TreeGrafter"/>
</dbReference>
<feature type="transmembrane region" description="Helical" evidence="2">
    <location>
        <begin position="330"/>
        <end position="348"/>
    </location>
</feature>
<proteinExistence type="predicted"/>